<feature type="compositionally biased region" description="Low complexity" evidence="1">
    <location>
        <begin position="984"/>
        <end position="993"/>
    </location>
</feature>
<feature type="compositionally biased region" description="Polar residues" evidence="1">
    <location>
        <begin position="881"/>
        <end position="893"/>
    </location>
</feature>
<feature type="region of interest" description="Disordered" evidence="1">
    <location>
        <begin position="783"/>
        <end position="1098"/>
    </location>
</feature>
<dbReference type="PANTHER" id="PTHR12205">
    <property type="entry name" value="CENTROMERE/KINETOCHORE PROTEIN ZW10"/>
    <property type="match status" value="1"/>
</dbReference>
<feature type="domain" description="ZW10 C-terminal helical" evidence="3">
    <location>
        <begin position="534"/>
        <end position="679"/>
    </location>
</feature>
<feature type="compositionally biased region" description="Low complexity" evidence="1">
    <location>
        <begin position="688"/>
        <end position="705"/>
    </location>
</feature>
<protein>
    <submittedName>
        <fullName evidence="4">Uncharacterized protein</fullName>
    </submittedName>
</protein>
<dbReference type="PANTHER" id="PTHR12205:SF0">
    <property type="entry name" value="CENTROMERE_KINETOCHORE PROTEIN ZW10 HOMOLOG"/>
    <property type="match status" value="1"/>
</dbReference>
<feature type="compositionally biased region" description="Low complexity" evidence="1">
    <location>
        <begin position="1008"/>
        <end position="1019"/>
    </location>
</feature>
<dbReference type="InterPro" id="IPR048344">
    <property type="entry name" value="Zw10_middle"/>
</dbReference>
<evidence type="ECO:0000313" key="4">
    <source>
        <dbReference type="EMBL" id="ORZ02258.1"/>
    </source>
</evidence>
<dbReference type="GO" id="GO:0005737">
    <property type="term" value="C:cytoplasm"/>
    <property type="evidence" value="ECO:0007669"/>
    <property type="project" value="GOC"/>
</dbReference>
<reference evidence="4 5" key="1">
    <citation type="submission" date="2016-07" db="EMBL/GenBank/DDBJ databases">
        <title>Pervasive Adenine N6-methylation of Active Genes in Fungi.</title>
        <authorList>
            <consortium name="DOE Joint Genome Institute"/>
            <person name="Mondo S.J."/>
            <person name="Dannebaum R.O."/>
            <person name="Kuo R.C."/>
            <person name="Labutti K."/>
            <person name="Haridas S."/>
            <person name="Kuo A."/>
            <person name="Salamov A."/>
            <person name="Ahrendt S.R."/>
            <person name="Lipzen A."/>
            <person name="Sullivan W."/>
            <person name="Andreopoulos W.B."/>
            <person name="Clum A."/>
            <person name="Lindquist E."/>
            <person name="Daum C."/>
            <person name="Ramamoorthy G.K."/>
            <person name="Gryganskyi A."/>
            <person name="Culley D."/>
            <person name="Magnuson J.K."/>
            <person name="James T.Y."/>
            <person name="O'Malley M.A."/>
            <person name="Stajich J.E."/>
            <person name="Spatafora J.W."/>
            <person name="Visel A."/>
            <person name="Grigoriev I.V."/>
        </authorList>
    </citation>
    <scope>NUCLEOTIDE SEQUENCE [LARGE SCALE GENOMIC DNA]</scope>
    <source>
        <strain evidence="4 5">NRRL 2496</strain>
    </source>
</reference>
<dbReference type="InterPro" id="IPR046362">
    <property type="entry name" value="Zw10/DSL1_C_sf"/>
</dbReference>
<dbReference type="OrthoDB" id="534815at2759"/>
<gene>
    <name evidence="4" type="ORF">BCR43DRAFT_481263</name>
</gene>
<dbReference type="Proteomes" id="UP000242180">
    <property type="component" value="Unassembled WGS sequence"/>
</dbReference>
<evidence type="ECO:0000259" key="2">
    <source>
        <dbReference type="Pfam" id="PF20665"/>
    </source>
</evidence>
<feature type="compositionally biased region" description="Acidic residues" evidence="1">
    <location>
        <begin position="1078"/>
        <end position="1098"/>
    </location>
</feature>
<dbReference type="STRING" id="13706.A0A1X2HT26"/>
<dbReference type="GO" id="GO:1990423">
    <property type="term" value="C:RZZ complex"/>
    <property type="evidence" value="ECO:0007669"/>
    <property type="project" value="TreeGrafter"/>
</dbReference>
<keyword evidence="5" id="KW-1185">Reference proteome</keyword>
<evidence type="ECO:0000259" key="3">
    <source>
        <dbReference type="Pfam" id="PF22766"/>
    </source>
</evidence>
<dbReference type="GO" id="GO:0006888">
    <property type="term" value="P:endoplasmic reticulum to Golgi vesicle-mediated transport"/>
    <property type="evidence" value="ECO:0007669"/>
    <property type="project" value="TreeGrafter"/>
</dbReference>
<sequence length="1098" mass="120417">MTSSHSISDVLSKDHDLSRLSEGGIDTLTSTLHNLEEALAAIRKDMFSTVYTNLDAFISSYDGNPIHDRVIRIAQKDPKDSTALDALHTFHQLRQETQKNDQEIAVLRVLDSLVEAIETAERSLDAADETTLLAQTTRHLLDIKTRLETLPNDTSIWLSVNAVSILEARQQAALARLTTHCQETLGSAVVVTESSLTVRSVPFADLMQSLSQLGLLSVTMADLTRRITRTLLPALLDHHLHSTRSISDPNGRLTLQFEPVTANDGCAALLASLGMLFDFFAKHVFGEATADDRRLFGNLLLPDVFEIVIHRALEPAIPATPAELPSFDAVATAASALEQQCVQCGFWVDEARPLTAYVTDMDAHFGKKRRNKILSEGRQIMMRRLYETEEEPTLGKITQTPKVLAILLQETLAEADGLATTHPVSAAQLIQVLHDLLDLYRALMPHFHRDHFLAEPAHGLCFRNDCYWFAHAIQRLPNHPQSLDRQAEQLRVLGESWYDVAVTQQFEALEHILRDTDHFIGITEPRRHEQCDRALMRVVERIGAYAMDNRDVVEPSLYLDLTSQLVDRVLTRLIDDVEQLDDIGADDSHLIARSLNSMVQLVGVFDVPGQDATDAIVADLVDSWKKFWMLNTILESGLRDIMQHYRQGELWMFAQPELIRLVCALFADTELRAASIHEINSTRPPKHGGPFASSSPSSLPLFAGSEPEAGPQTRTSTQSSLFAAAPPLAEDEADGWGWDDDMQDLHAEHAHATSASLLAEAPPLNEHETEGWGSDVEVPFAQHATRAKSSPSALAEAPPLDEHETAGWGSDDDGIFDRRLPTKGEPSRMQPSPIVVAPPLDEDDVQGWASDEEQQGTSKHADPSGPSPLKEAGTDSKPKSQPETAQPRHSSPSLVEAPPLDDDTMEGWGSDTDMHVEPYTDTSPTDVATTAPPSHADIHRANITNSARSSPGFAEAPPLDDTMEGWGSDDNDMHTESQPDDTSHTAATAVSSAPHVKAQAKTVKDARSSPSSLAEAPPLDDTMEGWASDTEDTAEEPAQTQSIQTPHVSQIEISAPIDRQSSSLSPNHPPPHAHTLLDDNEDDDTGGWGDADEDVVLK</sequence>
<feature type="region of interest" description="Disordered" evidence="1">
    <location>
        <begin position="680"/>
        <end position="720"/>
    </location>
</feature>
<feature type="domain" description="Centromere/kinetochore protein zw10 middle" evidence="2">
    <location>
        <begin position="189"/>
        <end position="381"/>
    </location>
</feature>
<accession>A0A1X2HT26</accession>
<feature type="compositionally biased region" description="Acidic residues" evidence="1">
    <location>
        <begin position="840"/>
        <end position="854"/>
    </location>
</feature>
<feature type="compositionally biased region" description="Polar residues" evidence="1">
    <location>
        <begin position="1038"/>
        <end position="1052"/>
    </location>
</feature>
<dbReference type="Gene3D" id="1.10.357.150">
    <property type="match status" value="1"/>
</dbReference>
<dbReference type="GO" id="GO:0007094">
    <property type="term" value="P:mitotic spindle assembly checkpoint signaling"/>
    <property type="evidence" value="ECO:0007669"/>
    <property type="project" value="TreeGrafter"/>
</dbReference>
<feature type="compositionally biased region" description="Basic and acidic residues" evidence="1">
    <location>
        <begin position="971"/>
        <end position="983"/>
    </location>
</feature>
<dbReference type="Pfam" id="PF20665">
    <property type="entry name" value="Zw10_middle"/>
    <property type="match status" value="1"/>
</dbReference>
<name>A0A1X2HT26_SYNRA</name>
<dbReference type="InterPro" id="IPR055148">
    <property type="entry name" value="ZW10_C_2"/>
</dbReference>
<dbReference type="EMBL" id="MCGN01000001">
    <property type="protein sequence ID" value="ORZ02258.1"/>
    <property type="molecule type" value="Genomic_DNA"/>
</dbReference>
<proteinExistence type="predicted"/>
<evidence type="ECO:0000313" key="5">
    <source>
        <dbReference type="Proteomes" id="UP000242180"/>
    </source>
</evidence>
<feature type="compositionally biased region" description="Polar residues" evidence="1">
    <location>
        <begin position="920"/>
        <end position="932"/>
    </location>
</feature>
<dbReference type="AlphaFoldDB" id="A0A1X2HT26"/>
<feature type="compositionally biased region" description="Acidic residues" evidence="1">
    <location>
        <begin position="961"/>
        <end position="970"/>
    </location>
</feature>
<feature type="compositionally biased region" description="Basic and acidic residues" evidence="1">
    <location>
        <begin position="815"/>
        <end position="826"/>
    </location>
</feature>
<dbReference type="InParanoid" id="A0A1X2HT26"/>
<evidence type="ECO:0000256" key="1">
    <source>
        <dbReference type="SAM" id="MobiDB-lite"/>
    </source>
</evidence>
<dbReference type="Pfam" id="PF22766">
    <property type="entry name" value="ZW10_C2"/>
    <property type="match status" value="1"/>
</dbReference>
<comment type="caution">
    <text evidence="4">The sequence shown here is derived from an EMBL/GenBank/DDBJ whole genome shotgun (WGS) entry which is preliminary data.</text>
</comment>
<organism evidence="4 5">
    <name type="scientific">Syncephalastrum racemosum</name>
    <name type="common">Filamentous fungus</name>
    <dbReference type="NCBI Taxonomy" id="13706"/>
    <lineage>
        <taxon>Eukaryota</taxon>
        <taxon>Fungi</taxon>
        <taxon>Fungi incertae sedis</taxon>
        <taxon>Mucoromycota</taxon>
        <taxon>Mucoromycotina</taxon>
        <taxon>Mucoromycetes</taxon>
        <taxon>Mucorales</taxon>
        <taxon>Syncephalastraceae</taxon>
        <taxon>Syncephalastrum</taxon>
    </lineage>
</organism>